<dbReference type="AlphaFoldDB" id="A0A183ELV5"/>
<keyword evidence="3" id="KW-1185">Reference proteome</keyword>
<evidence type="ECO:0000256" key="1">
    <source>
        <dbReference type="SAM" id="MobiDB-lite"/>
    </source>
</evidence>
<reference evidence="2 3" key="2">
    <citation type="submission" date="2018-11" db="EMBL/GenBank/DDBJ databases">
        <authorList>
            <consortium name="Pathogen Informatics"/>
        </authorList>
    </citation>
    <scope>NUCLEOTIDE SEQUENCE [LARGE SCALE GENOMIC DNA]</scope>
</reference>
<dbReference type="Proteomes" id="UP000271098">
    <property type="component" value="Unassembled WGS sequence"/>
</dbReference>
<evidence type="ECO:0000313" key="4">
    <source>
        <dbReference type="WBParaSite" id="GPUH_0002197301-mRNA-1"/>
    </source>
</evidence>
<protein>
    <submittedName>
        <fullName evidence="4">Secreted protein</fullName>
    </submittedName>
</protein>
<proteinExistence type="predicted"/>
<evidence type="ECO:0000313" key="3">
    <source>
        <dbReference type="Proteomes" id="UP000271098"/>
    </source>
</evidence>
<evidence type="ECO:0000313" key="2">
    <source>
        <dbReference type="EMBL" id="VDN39225.1"/>
    </source>
</evidence>
<reference evidence="4" key="1">
    <citation type="submission" date="2016-06" db="UniProtKB">
        <authorList>
            <consortium name="WormBaseParasite"/>
        </authorList>
    </citation>
    <scope>IDENTIFICATION</scope>
</reference>
<accession>A0A183ELV5</accession>
<organism evidence="4">
    <name type="scientific">Gongylonema pulchrum</name>
    <dbReference type="NCBI Taxonomy" id="637853"/>
    <lineage>
        <taxon>Eukaryota</taxon>
        <taxon>Metazoa</taxon>
        <taxon>Ecdysozoa</taxon>
        <taxon>Nematoda</taxon>
        <taxon>Chromadorea</taxon>
        <taxon>Rhabditida</taxon>
        <taxon>Spirurina</taxon>
        <taxon>Spiruromorpha</taxon>
        <taxon>Spiruroidea</taxon>
        <taxon>Gongylonematidae</taxon>
        <taxon>Gongylonema</taxon>
    </lineage>
</organism>
<dbReference type="EMBL" id="UYRT01093869">
    <property type="protein sequence ID" value="VDN39225.1"/>
    <property type="molecule type" value="Genomic_DNA"/>
</dbReference>
<feature type="compositionally biased region" description="Basic residues" evidence="1">
    <location>
        <begin position="43"/>
        <end position="69"/>
    </location>
</feature>
<feature type="compositionally biased region" description="Basic residues" evidence="1">
    <location>
        <begin position="17"/>
        <end position="33"/>
    </location>
</feature>
<dbReference type="WBParaSite" id="GPUH_0002197301-mRNA-1">
    <property type="protein sequence ID" value="GPUH_0002197301-mRNA-1"/>
    <property type="gene ID" value="GPUH_0002197301"/>
</dbReference>
<name>A0A183ELV5_9BILA</name>
<gene>
    <name evidence="2" type="ORF">GPUH_LOCUS21945</name>
</gene>
<feature type="region of interest" description="Disordered" evidence="1">
    <location>
        <begin position="17"/>
        <end position="71"/>
    </location>
</feature>
<sequence length="104" mass="12184">MIVWLQKQRTVLRHRVATKPRKRQPAKRVRRRPIATPDIQCLRQRKRITSTARTAKHRPKNVGNHHHQQHSTVGKFFQNDVSLGCSGSAIFMHFLHLCNAENVY</sequence>